<accession>A0A2U2BGA4</accession>
<comment type="similarity">
    <text evidence="1">Belongs to the cytidine and deoxycytidylate deaminase family.</text>
</comment>
<evidence type="ECO:0000259" key="6">
    <source>
        <dbReference type="PROSITE" id="PS51747"/>
    </source>
</evidence>
<dbReference type="PANTHER" id="PTHR11086:SF18">
    <property type="entry name" value="DEOXYCYTIDYLATE DEAMINASE"/>
    <property type="match status" value="1"/>
</dbReference>
<keyword evidence="3" id="KW-0378">Hydrolase</keyword>
<dbReference type="InterPro" id="IPR027417">
    <property type="entry name" value="P-loop_NTPase"/>
</dbReference>
<gene>
    <name evidence="7" type="ORF">DF183_14515</name>
</gene>
<keyword evidence="2" id="KW-0479">Metal-binding</keyword>
<evidence type="ECO:0000256" key="2">
    <source>
        <dbReference type="ARBA" id="ARBA00022723"/>
    </source>
</evidence>
<organism evidence="7 8">
    <name type="scientific">Alcaligenes faecalis</name>
    <dbReference type="NCBI Taxonomy" id="511"/>
    <lineage>
        <taxon>Bacteria</taxon>
        <taxon>Pseudomonadati</taxon>
        <taxon>Pseudomonadota</taxon>
        <taxon>Betaproteobacteria</taxon>
        <taxon>Burkholderiales</taxon>
        <taxon>Alcaligenaceae</taxon>
        <taxon>Alcaligenes</taxon>
    </lineage>
</organism>
<dbReference type="PANTHER" id="PTHR11086">
    <property type="entry name" value="DEOXYCYTIDYLATE DEAMINASE-RELATED"/>
    <property type="match status" value="1"/>
</dbReference>
<dbReference type="Gene3D" id="3.40.50.300">
    <property type="entry name" value="P-loop containing nucleotide triphosphate hydrolases"/>
    <property type="match status" value="1"/>
</dbReference>
<dbReference type="InterPro" id="IPR016193">
    <property type="entry name" value="Cytidine_deaminase-like"/>
</dbReference>
<dbReference type="RefSeq" id="WP_109089419.1">
    <property type="nucleotide sequence ID" value="NZ_QEXO01000004.1"/>
</dbReference>
<feature type="domain" description="CMP/dCMP-type deaminase" evidence="6">
    <location>
        <begin position="255"/>
        <end position="440"/>
    </location>
</feature>
<dbReference type="InterPro" id="IPR016192">
    <property type="entry name" value="APOBEC/CMP_deaminase_Zn-bd"/>
</dbReference>
<dbReference type="Gene3D" id="3.40.140.10">
    <property type="entry name" value="Cytidine Deaminase, domain 2"/>
    <property type="match status" value="1"/>
</dbReference>
<dbReference type="InterPro" id="IPR015517">
    <property type="entry name" value="dCMP_deaminase-rel"/>
</dbReference>
<dbReference type="NCBIfam" id="NF041025">
    <property type="entry name" value="antiphage_deaminase"/>
    <property type="match status" value="1"/>
</dbReference>
<dbReference type="Pfam" id="PF00383">
    <property type="entry name" value="dCMP_cyt_deam_1"/>
    <property type="match status" value="1"/>
</dbReference>
<keyword evidence="4" id="KW-0862">Zinc</keyword>
<evidence type="ECO:0000256" key="1">
    <source>
        <dbReference type="ARBA" id="ARBA00006576"/>
    </source>
</evidence>
<comment type="caution">
    <text evidence="7">The sequence shown here is derived from an EMBL/GenBank/DDBJ whole genome shotgun (WGS) entry which is preliminary data.</text>
</comment>
<evidence type="ECO:0000313" key="8">
    <source>
        <dbReference type="Proteomes" id="UP000245216"/>
    </source>
</evidence>
<evidence type="ECO:0000256" key="5">
    <source>
        <dbReference type="SAM" id="MobiDB-lite"/>
    </source>
</evidence>
<feature type="region of interest" description="Disordered" evidence="5">
    <location>
        <begin position="1"/>
        <end position="22"/>
    </location>
</feature>
<dbReference type="Proteomes" id="UP000245216">
    <property type="component" value="Unassembled WGS sequence"/>
</dbReference>
<dbReference type="InterPro" id="IPR002125">
    <property type="entry name" value="CMP_dCMP_dom"/>
</dbReference>
<reference evidence="7 8" key="1">
    <citation type="submission" date="2018-05" db="EMBL/GenBank/DDBJ databases">
        <title>Genome Sequence of an Efficient Indole-Degrading Bacterium, Alcaligenes sp.YBY.</title>
        <authorList>
            <person name="Yang B."/>
        </authorList>
    </citation>
    <scope>NUCLEOTIDE SEQUENCE [LARGE SCALE GENOMIC DNA]</scope>
    <source>
        <strain evidence="7 8">YBY</strain>
    </source>
</reference>
<sequence>MSTQAVTADKSPQKKRTSNEGVAGGYENVKKTFTPELVIALCAPIGSPTHEVAEALEKKISKFNYSCTRISLSDLIKEHAKKIDHEINTDSEYNRILSLINAGNELRKRTTSSVLAQLAIRKIRIEREKGKEPIESGGYKYPIRKKCNIIVSIKNEEELALLKSVYGEMLFVIGVFSPLNLREENLKKKGLSSFQIHHLIDEDLGGKSDDGQTVRKTFPGCDMFLRIEKSTDSHLEERVERFVNLMLGAKVVTPTKSESAMYAAAMASANSACLSRQVGACATDKDGNVLSVGWNDVPSPHGGLYSDVPTDNDFRCWNHGSGHCSNDKEKGELTKEILDTLGNLIPPDRHEDAMQAIRSSSRLSNLIEFSRAIHAEMHAIINAGQNSGGLIRGGKLYVTTYPCHSCARHIIAAGISEVYFIEPYAKSLAIKLHSDAITEDENETKKVRILAYDGVAPSRYLSLFRVPPNSRKKAGKMVKFDAESVRPRTSKSMEALEILEGLIAASSDLDLLNEPDV</sequence>
<name>A0A2U2BGA4_ALCFA</name>
<evidence type="ECO:0000313" key="7">
    <source>
        <dbReference type="EMBL" id="PWE13045.1"/>
    </source>
</evidence>
<protein>
    <recommendedName>
        <fullName evidence="6">CMP/dCMP-type deaminase domain-containing protein</fullName>
    </recommendedName>
</protein>
<evidence type="ECO:0000256" key="4">
    <source>
        <dbReference type="ARBA" id="ARBA00022833"/>
    </source>
</evidence>
<proteinExistence type="inferred from homology"/>
<reference evidence="7 8" key="2">
    <citation type="submission" date="2018-05" db="EMBL/GenBank/DDBJ databases">
        <authorList>
            <person name="Lanie J.A."/>
            <person name="Ng W.-L."/>
            <person name="Kazmierczak K.M."/>
            <person name="Andrzejewski T.M."/>
            <person name="Davidsen T.M."/>
            <person name="Wayne K.J."/>
            <person name="Tettelin H."/>
            <person name="Glass J.I."/>
            <person name="Rusch D."/>
            <person name="Podicherti R."/>
            <person name="Tsui H.-C.T."/>
            <person name="Winkler M.E."/>
        </authorList>
    </citation>
    <scope>NUCLEOTIDE SEQUENCE [LARGE SCALE GENOMIC DNA]</scope>
    <source>
        <strain evidence="7 8">YBY</strain>
    </source>
</reference>
<dbReference type="EMBL" id="QEXO01000004">
    <property type="protein sequence ID" value="PWE13045.1"/>
    <property type="molecule type" value="Genomic_DNA"/>
</dbReference>
<evidence type="ECO:0000256" key="3">
    <source>
        <dbReference type="ARBA" id="ARBA00022801"/>
    </source>
</evidence>
<dbReference type="AlphaFoldDB" id="A0A2U2BGA4"/>
<dbReference type="GO" id="GO:0008270">
    <property type="term" value="F:zinc ion binding"/>
    <property type="evidence" value="ECO:0007669"/>
    <property type="project" value="InterPro"/>
</dbReference>
<dbReference type="PROSITE" id="PS51747">
    <property type="entry name" value="CYT_DCMP_DEAMINASES_2"/>
    <property type="match status" value="1"/>
</dbReference>
<dbReference type="PROSITE" id="PS00903">
    <property type="entry name" value="CYT_DCMP_DEAMINASES_1"/>
    <property type="match status" value="1"/>
</dbReference>
<dbReference type="SUPFAM" id="SSF53927">
    <property type="entry name" value="Cytidine deaminase-like"/>
    <property type="match status" value="1"/>
</dbReference>
<dbReference type="GO" id="GO:0004132">
    <property type="term" value="F:dCMP deaminase activity"/>
    <property type="evidence" value="ECO:0007669"/>
    <property type="project" value="TreeGrafter"/>
</dbReference>
<dbReference type="GO" id="GO:0005737">
    <property type="term" value="C:cytoplasm"/>
    <property type="evidence" value="ECO:0007669"/>
    <property type="project" value="TreeGrafter"/>
</dbReference>